<dbReference type="Pfam" id="PF08545">
    <property type="entry name" value="ACP_syn_III"/>
    <property type="match status" value="1"/>
</dbReference>
<comment type="caution">
    <text evidence="5">The sequence shown here is derived from an EMBL/GenBank/DDBJ whole genome shotgun (WGS) entry which is preliminary data.</text>
</comment>
<dbReference type="SUPFAM" id="SSF53901">
    <property type="entry name" value="Thiolase-like"/>
    <property type="match status" value="1"/>
</dbReference>
<dbReference type="GO" id="GO:0004315">
    <property type="term" value="F:3-oxoacyl-[acyl-carrier-protein] synthase activity"/>
    <property type="evidence" value="ECO:0007669"/>
    <property type="project" value="InterPro"/>
</dbReference>
<keyword evidence="1" id="KW-0808">Transferase</keyword>
<dbReference type="Proteomes" id="UP000483004">
    <property type="component" value="Unassembled WGS sequence"/>
</dbReference>
<name>A0A6L3VQA4_9ACTN</name>
<evidence type="ECO:0000259" key="3">
    <source>
        <dbReference type="Pfam" id="PF08541"/>
    </source>
</evidence>
<dbReference type="NCBIfam" id="NF006829">
    <property type="entry name" value="PRK09352.1"/>
    <property type="match status" value="1"/>
</dbReference>
<evidence type="ECO:0000313" key="5">
    <source>
        <dbReference type="EMBL" id="KAB2378980.1"/>
    </source>
</evidence>
<keyword evidence="6" id="KW-1185">Reference proteome</keyword>
<dbReference type="Pfam" id="PF08541">
    <property type="entry name" value="ACP_syn_III_C"/>
    <property type="match status" value="1"/>
</dbReference>
<feature type="domain" description="Beta-ketoacyl-[acyl-carrier-protein] synthase III N-terminal" evidence="4">
    <location>
        <begin position="107"/>
        <end position="183"/>
    </location>
</feature>
<protein>
    <submittedName>
        <fullName evidence="5">Ketoacyl-ACP synthase III</fullName>
    </submittedName>
</protein>
<evidence type="ECO:0000256" key="1">
    <source>
        <dbReference type="ARBA" id="ARBA00022679"/>
    </source>
</evidence>
<dbReference type="RefSeq" id="WP_151542125.1">
    <property type="nucleotide sequence ID" value="NZ_WBMR01000066.1"/>
</dbReference>
<organism evidence="5 6">
    <name type="scientific">Actinomadura montaniterrae</name>
    <dbReference type="NCBI Taxonomy" id="1803903"/>
    <lineage>
        <taxon>Bacteria</taxon>
        <taxon>Bacillati</taxon>
        <taxon>Actinomycetota</taxon>
        <taxon>Actinomycetes</taxon>
        <taxon>Streptosporangiales</taxon>
        <taxon>Thermomonosporaceae</taxon>
        <taxon>Actinomadura</taxon>
    </lineage>
</organism>
<evidence type="ECO:0000259" key="4">
    <source>
        <dbReference type="Pfam" id="PF08545"/>
    </source>
</evidence>
<dbReference type="GO" id="GO:0044550">
    <property type="term" value="P:secondary metabolite biosynthetic process"/>
    <property type="evidence" value="ECO:0007669"/>
    <property type="project" value="TreeGrafter"/>
</dbReference>
<feature type="domain" description="Beta-ketoacyl-[acyl-carrier-protein] synthase III C-terminal" evidence="3">
    <location>
        <begin position="223"/>
        <end position="310"/>
    </location>
</feature>
<sequence>MNGSKVLSLGHYQPLRSLSNAVIERRLDTSDEWITRRVGIRSRRIAEVNETVSYMASRAAEEALKGSGIPRSDIDLVVVASCTAIERSPNVAARVAGELNLSAPAVIDVNTACSGFSHALAIADHSVRAGAAANALVVGADKLSGVVDWTDRSTAVLVGDGAGASVIGQSDTPGIGPVLWGSDPQKGKAIRIEGTPPVFAQDGHTVYRWAVTELPKLASAVCELAGVAPSELGAVVFHQANLRIIEKVAEGLGAVNAVISTDIVESGNTSAASIPIALSKLVGQNRVPSGTPILLFGFGGGLAYSGQVIRCP</sequence>
<dbReference type="InterPro" id="IPR013751">
    <property type="entry name" value="ACP_syn_III_N"/>
</dbReference>
<dbReference type="InterPro" id="IPR013747">
    <property type="entry name" value="ACP_syn_III_C"/>
</dbReference>
<dbReference type="PANTHER" id="PTHR34069:SF2">
    <property type="entry name" value="BETA-KETOACYL-[ACYL-CARRIER-PROTEIN] SYNTHASE III"/>
    <property type="match status" value="1"/>
</dbReference>
<dbReference type="InterPro" id="IPR016039">
    <property type="entry name" value="Thiolase-like"/>
</dbReference>
<evidence type="ECO:0000256" key="2">
    <source>
        <dbReference type="ARBA" id="ARBA00023315"/>
    </source>
</evidence>
<dbReference type="Gene3D" id="3.40.47.10">
    <property type="match status" value="1"/>
</dbReference>
<dbReference type="EMBL" id="WBMR01000066">
    <property type="protein sequence ID" value="KAB2378980.1"/>
    <property type="molecule type" value="Genomic_DNA"/>
</dbReference>
<accession>A0A6L3VQA4</accession>
<dbReference type="CDD" id="cd00830">
    <property type="entry name" value="KAS_III"/>
    <property type="match status" value="1"/>
</dbReference>
<gene>
    <name evidence="5" type="ORF">F9B16_22645</name>
</gene>
<proteinExistence type="predicted"/>
<dbReference type="AlphaFoldDB" id="A0A6L3VQA4"/>
<dbReference type="OrthoDB" id="9815506at2"/>
<dbReference type="GO" id="GO:0006633">
    <property type="term" value="P:fatty acid biosynthetic process"/>
    <property type="evidence" value="ECO:0007669"/>
    <property type="project" value="InterPro"/>
</dbReference>
<dbReference type="PANTHER" id="PTHR34069">
    <property type="entry name" value="3-OXOACYL-[ACYL-CARRIER-PROTEIN] SYNTHASE 3"/>
    <property type="match status" value="1"/>
</dbReference>
<reference evidence="5 6" key="1">
    <citation type="submission" date="2019-09" db="EMBL/GenBank/DDBJ databases">
        <title>Actinomadura physcomitrii sp. nov., a novel actinomycete isolated from moss [Physcomitrium sphaericum (Ludw) Fuernr].</title>
        <authorList>
            <person name="Liu C."/>
            <person name="Zhuang X."/>
        </authorList>
    </citation>
    <scope>NUCLEOTIDE SEQUENCE [LARGE SCALE GENOMIC DNA]</scope>
    <source>
        <strain evidence="5 6">CYP1-1B</strain>
    </source>
</reference>
<keyword evidence="2" id="KW-0012">Acyltransferase</keyword>
<evidence type="ECO:0000313" key="6">
    <source>
        <dbReference type="Proteomes" id="UP000483004"/>
    </source>
</evidence>